<dbReference type="RefSeq" id="WP_023788249.1">
    <property type="nucleotide sequence ID" value="NC_022997.1"/>
</dbReference>
<dbReference type="EMBL" id="CP006912">
    <property type="protein sequence ID" value="AHB50359.1"/>
    <property type="molecule type" value="Genomic_DNA"/>
</dbReference>
<dbReference type="KEGG" id="hni:W911_14695"/>
<evidence type="ECO:0000313" key="3">
    <source>
        <dbReference type="EMBL" id="AHB50359.1"/>
    </source>
</evidence>
<sequence>MSIFWKRVQRVLFWAAIVLGCMFVVGQAVHSLYPDAWLRVEATVKSSSIENAIVGRSGRQWGILVNASYEIGGRSYEAALAALRTRNAADAEAALEKWPAGRTFPLYVEASNPENVSLYPDGGRSGATAAAVLLTPLLVGLVAFVRFLVRRVRARKMLRSDPNPGPT</sequence>
<dbReference type="PROSITE" id="PS51257">
    <property type="entry name" value="PROKAR_LIPOPROTEIN"/>
    <property type="match status" value="1"/>
</dbReference>
<name>V5SK73_9HYPH</name>
<gene>
    <name evidence="3" type="ORF">W911_14695</name>
</gene>
<proteinExistence type="predicted"/>
<accession>V5SK73</accession>
<dbReference type="Proteomes" id="UP000018542">
    <property type="component" value="Chromosome"/>
</dbReference>
<organism evidence="3 4">
    <name type="scientific">Hyphomicrobium nitrativorans NL23</name>
    <dbReference type="NCBI Taxonomy" id="1029756"/>
    <lineage>
        <taxon>Bacteria</taxon>
        <taxon>Pseudomonadati</taxon>
        <taxon>Pseudomonadota</taxon>
        <taxon>Alphaproteobacteria</taxon>
        <taxon>Hyphomicrobiales</taxon>
        <taxon>Hyphomicrobiaceae</taxon>
        <taxon>Hyphomicrobium</taxon>
    </lineage>
</organism>
<feature type="transmembrane region" description="Helical" evidence="1">
    <location>
        <begin position="12"/>
        <end position="33"/>
    </location>
</feature>
<dbReference type="InterPro" id="IPR021994">
    <property type="entry name" value="DUF3592"/>
</dbReference>
<feature type="domain" description="DUF3592" evidence="2">
    <location>
        <begin position="40"/>
        <end position="122"/>
    </location>
</feature>
<reference evidence="3 4" key="1">
    <citation type="journal article" date="2014" name="Genome Announc.">
        <title>Complete Genome Sequence of Hyphomicrobium nitrativorans Strain NL23, a Denitrifying Bacterium Isolated from Biofilm of a Methanol-Fed Denitrification System Treating Seawater at the Montreal Biodome.</title>
        <authorList>
            <person name="Martineau C."/>
            <person name="Villeneuve C."/>
            <person name="Mauffrey F."/>
            <person name="Villemur R."/>
        </authorList>
    </citation>
    <scope>NUCLEOTIDE SEQUENCE [LARGE SCALE GENOMIC DNA]</scope>
    <source>
        <strain evidence="3">NL23</strain>
    </source>
</reference>
<evidence type="ECO:0000256" key="1">
    <source>
        <dbReference type="SAM" id="Phobius"/>
    </source>
</evidence>
<keyword evidence="1" id="KW-1133">Transmembrane helix</keyword>
<dbReference type="PATRIC" id="fig|1029756.8.peg.3059"/>
<evidence type="ECO:0000313" key="4">
    <source>
        <dbReference type="Proteomes" id="UP000018542"/>
    </source>
</evidence>
<dbReference type="AlphaFoldDB" id="V5SK73"/>
<feature type="transmembrane region" description="Helical" evidence="1">
    <location>
        <begin position="127"/>
        <end position="149"/>
    </location>
</feature>
<dbReference type="HOGENOM" id="CLU_1592345_0_0_5"/>
<dbReference type="Pfam" id="PF12158">
    <property type="entry name" value="DUF3592"/>
    <property type="match status" value="1"/>
</dbReference>
<dbReference type="OrthoDB" id="9847098at2"/>
<keyword evidence="1" id="KW-0472">Membrane</keyword>
<keyword evidence="4" id="KW-1185">Reference proteome</keyword>
<keyword evidence="1" id="KW-0812">Transmembrane</keyword>
<protein>
    <recommendedName>
        <fullName evidence="2">DUF3592 domain-containing protein</fullName>
    </recommendedName>
</protein>
<evidence type="ECO:0000259" key="2">
    <source>
        <dbReference type="Pfam" id="PF12158"/>
    </source>
</evidence>